<sequence>MAYDQSYEEAIAELTKLLSEKADLGGVAAAKIKQLTTELVAVKSNSFNPDERIQNGFVHFKNEKFQKNPELYGELSKGQSPKFLVFACSDSRVCPSHVLDFQPGEAFVVRNIANMVPPYDKSKYSETGAAIEYAVLHLKVENIVVIGHSCCGGIKGLMSIPDDGTTASDFIEQWVQICNQAKSKVKEEASKLNFSEQCTNLEKATVNVSLGNLMTYPFVRDAVVKKTIALKGAHYDFVKGAFELWDIDFKISPSMSF</sequence>
<name>A0ACB0IV54_TRIPR</name>
<keyword evidence="2" id="KW-1185">Reference proteome</keyword>
<evidence type="ECO:0000313" key="2">
    <source>
        <dbReference type="Proteomes" id="UP001177021"/>
    </source>
</evidence>
<organism evidence="1 2">
    <name type="scientific">Trifolium pratense</name>
    <name type="common">Red clover</name>
    <dbReference type="NCBI Taxonomy" id="57577"/>
    <lineage>
        <taxon>Eukaryota</taxon>
        <taxon>Viridiplantae</taxon>
        <taxon>Streptophyta</taxon>
        <taxon>Embryophyta</taxon>
        <taxon>Tracheophyta</taxon>
        <taxon>Spermatophyta</taxon>
        <taxon>Magnoliopsida</taxon>
        <taxon>eudicotyledons</taxon>
        <taxon>Gunneridae</taxon>
        <taxon>Pentapetalae</taxon>
        <taxon>rosids</taxon>
        <taxon>fabids</taxon>
        <taxon>Fabales</taxon>
        <taxon>Fabaceae</taxon>
        <taxon>Papilionoideae</taxon>
        <taxon>50 kb inversion clade</taxon>
        <taxon>NPAAA clade</taxon>
        <taxon>Hologalegina</taxon>
        <taxon>IRL clade</taxon>
        <taxon>Trifolieae</taxon>
        <taxon>Trifolium</taxon>
    </lineage>
</organism>
<proteinExistence type="predicted"/>
<protein>
    <submittedName>
        <fullName evidence="1">Uncharacterized protein</fullName>
    </submittedName>
</protein>
<dbReference type="EMBL" id="CASHSV030000002">
    <property type="protein sequence ID" value="CAJ2636464.1"/>
    <property type="molecule type" value="Genomic_DNA"/>
</dbReference>
<dbReference type="Proteomes" id="UP001177021">
    <property type="component" value="Unassembled WGS sequence"/>
</dbReference>
<gene>
    <name evidence="1" type="ORF">MILVUS5_LOCUS6958</name>
</gene>
<reference evidence="1" key="1">
    <citation type="submission" date="2023-10" db="EMBL/GenBank/DDBJ databases">
        <authorList>
            <person name="Rodriguez Cubillos JULIANA M."/>
            <person name="De Vega J."/>
        </authorList>
    </citation>
    <scope>NUCLEOTIDE SEQUENCE</scope>
</reference>
<comment type="caution">
    <text evidence="1">The sequence shown here is derived from an EMBL/GenBank/DDBJ whole genome shotgun (WGS) entry which is preliminary data.</text>
</comment>
<evidence type="ECO:0000313" key="1">
    <source>
        <dbReference type="EMBL" id="CAJ2636464.1"/>
    </source>
</evidence>
<accession>A0ACB0IV54</accession>